<dbReference type="RefSeq" id="WP_126793740.1">
    <property type="nucleotide sequence ID" value="NZ_PIPI01000008.1"/>
</dbReference>
<dbReference type="EMBL" id="PIPI01000008">
    <property type="protein sequence ID" value="RUO18597.1"/>
    <property type="molecule type" value="Genomic_DNA"/>
</dbReference>
<keyword evidence="1" id="KW-0472">Membrane</keyword>
<evidence type="ECO:0008006" key="4">
    <source>
        <dbReference type="Google" id="ProtNLM"/>
    </source>
</evidence>
<organism evidence="2 3">
    <name type="scientific">Aliidiomarina haloalkalitolerans</name>
    <dbReference type="NCBI Taxonomy" id="859059"/>
    <lineage>
        <taxon>Bacteria</taxon>
        <taxon>Pseudomonadati</taxon>
        <taxon>Pseudomonadota</taxon>
        <taxon>Gammaproteobacteria</taxon>
        <taxon>Alteromonadales</taxon>
        <taxon>Idiomarinaceae</taxon>
        <taxon>Aliidiomarina</taxon>
    </lineage>
</organism>
<accession>A0A432VQR5</accession>
<protein>
    <recommendedName>
        <fullName evidence="4">Fe/B12 periplasmic-binding domain-containing protein</fullName>
    </recommendedName>
</protein>
<dbReference type="OrthoDB" id="6238610at2"/>
<dbReference type="AlphaFoldDB" id="A0A432VQR5"/>
<dbReference type="SUPFAM" id="SSF53807">
    <property type="entry name" value="Helical backbone' metal receptor"/>
    <property type="match status" value="1"/>
</dbReference>
<feature type="transmembrane region" description="Helical" evidence="1">
    <location>
        <begin position="12"/>
        <end position="35"/>
    </location>
</feature>
<evidence type="ECO:0000313" key="2">
    <source>
        <dbReference type="EMBL" id="RUO18597.1"/>
    </source>
</evidence>
<reference evidence="2 3" key="1">
    <citation type="journal article" date="2011" name="Front. Microbiol.">
        <title>Genomic signatures of strain selection and enhancement in Bacillus atrophaeus var. globigii, a historical biowarfare simulant.</title>
        <authorList>
            <person name="Gibbons H.S."/>
            <person name="Broomall S.M."/>
            <person name="McNew L.A."/>
            <person name="Daligault H."/>
            <person name="Chapman C."/>
            <person name="Bruce D."/>
            <person name="Karavis M."/>
            <person name="Krepps M."/>
            <person name="McGregor P.A."/>
            <person name="Hong C."/>
            <person name="Park K.H."/>
            <person name="Akmal A."/>
            <person name="Feldman A."/>
            <person name="Lin J.S."/>
            <person name="Chang W.E."/>
            <person name="Higgs B.W."/>
            <person name="Demirev P."/>
            <person name="Lindquist J."/>
            <person name="Liem A."/>
            <person name="Fochler E."/>
            <person name="Read T.D."/>
            <person name="Tapia R."/>
            <person name="Johnson S."/>
            <person name="Bishop-Lilly K.A."/>
            <person name="Detter C."/>
            <person name="Han C."/>
            <person name="Sozhamannan S."/>
            <person name="Rosenzweig C.N."/>
            <person name="Skowronski E.W."/>
        </authorList>
    </citation>
    <scope>NUCLEOTIDE SEQUENCE [LARGE SCALE GENOMIC DNA]</scope>
    <source>
        <strain evidence="2 3">AK5</strain>
    </source>
</reference>
<sequence length="303" mass="33701">MIANLAGERKSFLTQLLARTLFLVFVLWVAVVFMLPKNALAESEAADTQTAEHKTELRWTSLNLCVDQFIQKQFALAAHADVDASEPTRQAARVNVQFVAEHRGRVERIVAYAPQHVLATTFSNPILVQHLRSKNLVVTVLNEPDSLAQALALQAELFRLLHGAEASKSNVPLSALNTPEAKANLLHEQRVVWLQPNHYSFGSDTLFDELLTSLGAENLGAIKGSGLVRFTLEDVLTLKPDIILLEVADEEHFSLAHSQLAHRALQRYLANSDAQLLLMPRTVMGCLAYELDTFVQLLLPQER</sequence>
<gene>
    <name evidence="2" type="ORF">CWE06_10135</name>
</gene>
<proteinExistence type="predicted"/>
<evidence type="ECO:0000313" key="3">
    <source>
        <dbReference type="Proteomes" id="UP000288212"/>
    </source>
</evidence>
<keyword evidence="1" id="KW-0812">Transmembrane</keyword>
<comment type="caution">
    <text evidence="2">The sequence shown here is derived from an EMBL/GenBank/DDBJ whole genome shotgun (WGS) entry which is preliminary data.</text>
</comment>
<keyword evidence="1" id="KW-1133">Transmembrane helix</keyword>
<dbReference type="Proteomes" id="UP000288212">
    <property type="component" value="Unassembled WGS sequence"/>
</dbReference>
<keyword evidence="3" id="KW-1185">Reference proteome</keyword>
<evidence type="ECO:0000256" key="1">
    <source>
        <dbReference type="SAM" id="Phobius"/>
    </source>
</evidence>
<dbReference type="Gene3D" id="3.40.50.1980">
    <property type="entry name" value="Nitrogenase molybdenum iron protein domain"/>
    <property type="match status" value="1"/>
</dbReference>
<name>A0A432VQR5_9GAMM</name>